<evidence type="ECO:0000313" key="3">
    <source>
        <dbReference type="EMBL" id="MDQ2093697.1"/>
    </source>
</evidence>
<feature type="compositionally biased region" description="Basic and acidic residues" evidence="1">
    <location>
        <begin position="62"/>
        <end position="71"/>
    </location>
</feature>
<comment type="caution">
    <text evidence="3">The sequence shown here is derived from an EMBL/GenBank/DDBJ whole genome shotgun (WGS) entry which is preliminary data.</text>
</comment>
<keyword evidence="4" id="KW-1185">Reference proteome</keyword>
<dbReference type="EMBL" id="JANFFA010000001">
    <property type="protein sequence ID" value="MDQ2093697.1"/>
    <property type="molecule type" value="Genomic_DNA"/>
</dbReference>
<sequence>MDRLAFFNALMAGPAIAGTLIVVAFSFGLYGPVPIIVSVVVAAIAAVPAGAFVSRLIKRDDPNWNPDHKPGDYGLVPPADAPEV</sequence>
<keyword evidence="2" id="KW-0812">Transmembrane</keyword>
<proteinExistence type="predicted"/>
<feature type="region of interest" description="Disordered" evidence="1">
    <location>
        <begin position="62"/>
        <end position="84"/>
    </location>
</feature>
<reference evidence="3" key="1">
    <citation type="submission" date="2022-07" db="EMBL/GenBank/DDBJ databases">
        <authorList>
            <person name="Otstavnykh N."/>
            <person name="Isaeva M."/>
            <person name="Bystritskaya E."/>
        </authorList>
    </citation>
    <scope>NUCLEOTIDE SEQUENCE</scope>
    <source>
        <strain evidence="3">10Alg 79</strain>
    </source>
</reference>
<gene>
    <name evidence="3" type="ORF">NOI20_06215</name>
</gene>
<protein>
    <submittedName>
        <fullName evidence="3">Uncharacterized protein</fullName>
    </submittedName>
</protein>
<reference evidence="3" key="2">
    <citation type="submission" date="2023-04" db="EMBL/GenBank/DDBJ databases">
        <title>'Rhodoalgimonas zhirmunskyi' gen. nov., isolated from a red alga.</title>
        <authorList>
            <person name="Nedashkovskaya O.I."/>
            <person name="Otstavnykh N.Y."/>
            <person name="Bystritskaya E.P."/>
            <person name="Balabanova L.A."/>
            <person name="Isaeva M.P."/>
        </authorList>
    </citation>
    <scope>NUCLEOTIDE SEQUENCE</scope>
    <source>
        <strain evidence="3">10Alg 79</strain>
    </source>
</reference>
<evidence type="ECO:0000256" key="1">
    <source>
        <dbReference type="SAM" id="MobiDB-lite"/>
    </source>
</evidence>
<evidence type="ECO:0000256" key="2">
    <source>
        <dbReference type="SAM" id="Phobius"/>
    </source>
</evidence>
<keyword evidence="2" id="KW-1133">Transmembrane helix</keyword>
<evidence type="ECO:0000313" key="4">
    <source>
        <dbReference type="Proteomes" id="UP001227162"/>
    </source>
</evidence>
<dbReference type="AlphaFoldDB" id="A0AAJ1X6P9"/>
<keyword evidence="2" id="KW-0472">Membrane</keyword>
<feature type="transmembrane region" description="Helical" evidence="2">
    <location>
        <begin position="7"/>
        <end position="27"/>
    </location>
</feature>
<name>A0AAJ1X6P9_9RHOB</name>
<feature type="transmembrane region" description="Helical" evidence="2">
    <location>
        <begin position="33"/>
        <end position="53"/>
    </location>
</feature>
<accession>A0AAJ1X6P9</accession>
<organism evidence="3 4">
    <name type="scientific">Rhodalgimonas zhirmunskyi</name>
    <dbReference type="NCBI Taxonomy" id="2964767"/>
    <lineage>
        <taxon>Bacteria</taxon>
        <taxon>Pseudomonadati</taxon>
        <taxon>Pseudomonadota</taxon>
        <taxon>Alphaproteobacteria</taxon>
        <taxon>Rhodobacterales</taxon>
        <taxon>Roseobacteraceae</taxon>
        <taxon>Rhodalgimonas</taxon>
    </lineage>
</organism>
<dbReference type="Proteomes" id="UP001227162">
    <property type="component" value="Unassembled WGS sequence"/>
</dbReference>
<dbReference type="RefSeq" id="WP_317625278.1">
    <property type="nucleotide sequence ID" value="NZ_JANFFA010000001.1"/>
</dbReference>